<dbReference type="PROSITE" id="PS50921">
    <property type="entry name" value="ANTAR"/>
    <property type="match status" value="1"/>
</dbReference>
<organism evidence="6 7">
    <name type="scientific">Pseudonocardia ammonioxydans</name>
    <dbReference type="NCBI Taxonomy" id="260086"/>
    <lineage>
        <taxon>Bacteria</taxon>
        <taxon>Bacillati</taxon>
        <taxon>Actinomycetota</taxon>
        <taxon>Actinomycetes</taxon>
        <taxon>Pseudonocardiales</taxon>
        <taxon>Pseudonocardiaceae</taxon>
        <taxon>Pseudonocardia</taxon>
    </lineage>
</organism>
<keyword evidence="7" id="KW-1185">Reference proteome</keyword>
<dbReference type="SUPFAM" id="SSF55781">
    <property type="entry name" value="GAF domain-like"/>
    <property type="match status" value="1"/>
</dbReference>
<dbReference type="Gene3D" id="3.30.450.40">
    <property type="match status" value="1"/>
</dbReference>
<dbReference type="SUPFAM" id="SSF52172">
    <property type="entry name" value="CheY-like"/>
    <property type="match status" value="1"/>
</dbReference>
<dbReference type="InterPro" id="IPR011006">
    <property type="entry name" value="CheY-like_superfamily"/>
</dbReference>
<protein>
    <submittedName>
        <fullName evidence="6">GAF domain-containing protein</fullName>
    </submittedName>
</protein>
<keyword evidence="4" id="KW-0804">Transcription</keyword>
<evidence type="ECO:0000259" key="5">
    <source>
        <dbReference type="PROSITE" id="PS50921"/>
    </source>
</evidence>
<evidence type="ECO:0000256" key="2">
    <source>
        <dbReference type="ARBA" id="ARBA00022777"/>
    </source>
</evidence>
<dbReference type="Proteomes" id="UP000199614">
    <property type="component" value="Unassembled WGS sequence"/>
</dbReference>
<dbReference type="InterPro" id="IPR003018">
    <property type="entry name" value="GAF"/>
</dbReference>
<evidence type="ECO:0000313" key="6">
    <source>
        <dbReference type="EMBL" id="SFO08731.1"/>
    </source>
</evidence>
<dbReference type="RefSeq" id="WP_093350001.1">
    <property type="nucleotide sequence ID" value="NZ_FOUY01000030.1"/>
</dbReference>
<dbReference type="InterPro" id="IPR029016">
    <property type="entry name" value="GAF-like_dom_sf"/>
</dbReference>
<dbReference type="PIRSF" id="PIRSF036625">
    <property type="entry name" value="GAF_ANTAR"/>
    <property type="match status" value="1"/>
</dbReference>
<dbReference type="InterPro" id="IPR036388">
    <property type="entry name" value="WH-like_DNA-bd_sf"/>
</dbReference>
<dbReference type="Gene3D" id="1.10.10.10">
    <property type="entry name" value="Winged helix-like DNA-binding domain superfamily/Winged helix DNA-binding domain"/>
    <property type="match status" value="1"/>
</dbReference>
<sequence length="245" mass="26966">MDTQSGWPPNRTGELAEVFVECADTLVAGFDLVEFLLRLCDRCVRLLEVDAVGLLLADPQGRLQVMAASTHEARQLELYQLQAGEGPCLECHRSGTMMLIDDVAEHVDRWPRFSPACRQAGFAAVHALPMRYGDRAIGAMNLLGRSPGRLGPDSARIAQALTDVATIGLLQHRERLGQATVIEQLQTALGSRVVIEQAKGIVVERFGLDPERAFRLLRGHARDHNHRLTELARAVVAGRDDLPRP</sequence>
<dbReference type="Pfam" id="PF03861">
    <property type="entry name" value="ANTAR"/>
    <property type="match status" value="1"/>
</dbReference>
<keyword evidence="2" id="KW-0418">Kinase</keyword>
<dbReference type="AlphaFoldDB" id="A0A1I5ECD0"/>
<dbReference type="OrthoDB" id="3683444at2"/>
<name>A0A1I5ECD0_PSUAM</name>
<dbReference type="InterPro" id="IPR012074">
    <property type="entry name" value="GAF_ANTAR"/>
</dbReference>
<dbReference type="SMART" id="SM01012">
    <property type="entry name" value="ANTAR"/>
    <property type="match status" value="1"/>
</dbReference>
<reference evidence="6 7" key="1">
    <citation type="submission" date="2016-10" db="EMBL/GenBank/DDBJ databases">
        <authorList>
            <person name="de Groot N.N."/>
        </authorList>
    </citation>
    <scope>NUCLEOTIDE SEQUENCE [LARGE SCALE GENOMIC DNA]</scope>
    <source>
        <strain evidence="6 7">CGMCC 4.1877</strain>
    </source>
</reference>
<dbReference type="GO" id="GO:0016301">
    <property type="term" value="F:kinase activity"/>
    <property type="evidence" value="ECO:0007669"/>
    <property type="project" value="UniProtKB-KW"/>
</dbReference>
<dbReference type="Pfam" id="PF13185">
    <property type="entry name" value="GAF_2"/>
    <property type="match status" value="1"/>
</dbReference>
<evidence type="ECO:0000313" key="7">
    <source>
        <dbReference type="Proteomes" id="UP000199614"/>
    </source>
</evidence>
<dbReference type="GO" id="GO:0003723">
    <property type="term" value="F:RNA binding"/>
    <property type="evidence" value="ECO:0007669"/>
    <property type="project" value="InterPro"/>
</dbReference>
<keyword evidence="1" id="KW-0808">Transferase</keyword>
<evidence type="ECO:0000256" key="4">
    <source>
        <dbReference type="ARBA" id="ARBA00023163"/>
    </source>
</evidence>
<evidence type="ECO:0000256" key="1">
    <source>
        <dbReference type="ARBA" id="ARBA00022679"/>
    </source>
</evidence>
<feature type="domain" description="ANTAR" evidence="5">
    <location>
        <begin position="173"/>
        <end position="236"/>
    </location>
</feature>
<proteinExistence type="predicted"/>
<dbReference type="InterPro" id="IPR005561">
    <property type="entry name" value="ANTAR"/>
</dbReference>
<evidence type="ECO:0000256" key="3">
    <source>
        <dbReference type="ARBA" id="ARBA00023015"/>
    </source>
</evidence>
<dbReference type="EMBL" id="FOUY01000030">
    <property type="protein sequence ID" value="SFO08731.1"/>
    <property type="molecule type" value="Genomic_DNA"/>
</dbReference>
<gene>
    <name evidence="6" type="ORF">SAMN05216207_10307</name>
</gene>
<keyword evidence="3" id="KW-0805">Transcription regulation</keyword>
<dbReference type="STRING" id="260086.SAMN05216207_10307"/>
<accession>A0A1I5ECD0</accession>